<dbReference type="Pfam" id="PF03920">
    <property type="entry name" value="TLE_N"/>
    <property type="match status" value="1"/>
</dbReference>
<evidence type="ECO:0000313" key="2">
    <source>
        <dbReference type="Proteomes" id="UP000887564"/>
    </source>
</evidence>
<evidence type="ECO:0000313" key="3">
    <source>
        <dbReference type="WBParaSite" id="PEQ_0000822801-mRNA-1"/>
    </source>
</evidence>
<reference evidence="3" key="1">
    <citation type="submission" date="2022-11" db="UniProtKB">
        <authorList>
            <consortium name="WormBaseParasite"/>
        </authorList>
    </citation>
    <scope>IDENTIFICATION</scope>
</reference>
<protein>
    <submittedName>
        <fullName evidence="3">Groucho/TLE N-terminal Q-rich domain-containing protein</fullName>
    </submittedName>
</protein>
<name>A0A914RTQ6_PAREQ</name>
<proteinExistence type="predicted"/>
<dbReference type="WBParaSite" id="PEQ_0000822801-mRNA-1">
    <property type="protein sequence ID" value="PEQ_0000822801-mRNA-1"/>
    <property type="gene ID" value="PEQ_0000822801"/>
</dbReference>
<organism evidence="2 3">
    <name type="scientific">Parascaris equorum</name>
    <name type="common">Equine roundworm</name>
    <dbReference type="NCBI Taxonomy" id="6256"/>
    <lineage>
        <taxon>Eukaryota</taxon>
        <taxon>Metazoa</taxon>
        <taxon>Ecdysozoa</taxon>
        <taxon>Nematoda</taxon>
        <taxon>Chromadorea</taxon>
        <taxon>Rhabditida</taxon>
        <taxon>Spirurina</taxon>
        <taxon>Ascaridomorpha</taxon>
        <taxon>Ascaridoidea</taxon>
        <taxon>Ascarididae</taxon>
        <taxon>Parascaris</taxon>
    </lineage>
</organism>
<dbReference type="Proteomes" id="UP000887564">
    <property type="component" value="Unplaced"/>
</dbReference>
<dbReference type="InterPro" id="IPR005617">
    <property type="entry name" value="Groucho/TLE_N"/>
</dbReference>
<sequence>MQQQRVEIEKLSQEKEAMQRHYMMYYEMSYDREAL</sequence>
<feature type="domain" description="Groucho/TLE N-terminal Q-rich" evidence="1">
    <location>
        <begin position="4"/>
        <end position="31"/>
    </location>
</feature>
<dbReference type="AlphaFoldDB" id="A0A914RTQ6"/>
<accession>A0A914RTQ6</accession>
<keyword evidence="2" id="KW-1185">Reference proteome</keyword>
<evidence type="ECO:0000259" key="1">
    <source>
        <dbReference type="Pfam" id="PF03920"/>
    </source>
</evidence>